<evidence type="ECO:0000256" key="3">
    <source>
        <dbReference type="ARBA" id="ARBA00022777"/>
    </source>
</evidence>
<dbReference type="EMBL" id="AP029612">
    <property type="protein sequence ID" value="BFG71207.1"/>
    <property type="molecule type" value="Genomic_DNA"/>
</dbReference>
<dbReference type="PANTHER" id="PTHR43085">
    <property type="entry name" value="HEXOKINASE FAMILY MEMBER"/>
    <property type="match status" value="1"/>
</dbReference>
<organism evidence="5">
    <name type="scientific">Sediminibacterium sp. KACHI17</name>
    <dbReference type="NCBI Taxonomy" id="1751071"/>
    <lineage>
        <taxon>Bacteria</taxon>
        <taxon>Pseudomonadati</taxon>
        <taxon>Bacteroidota</taxon>
        <taxon>Chitinophagia</taxon>
        <taxon>Chitinophagales</taxon>
        <taxon>Chitinophagaceae</taxon>
        <taxon>Sediminibacterium</taxon>
    </lineage>
</organism>
<evidence type="ECO:0000256" key="1">
    <source>
        <dbReference type="ARBA" id="ARBA00010688"/>
    </source>
</evidence>
<reference evidence="5" key="1">
    <citation type="submission" date="2024-02" db="EMBL/GenBank/DDBJ databases">
        <title>Sediminibacterium planktonica sp. nov. and Sediminibacterium longus sp. nov., isolated from surface lake and river water.</title>
        <authorList>
            <person name="Watanabe K."/>
            <person name="Takemine S."/>
            <person name="Ishii Y."/>
            <person name="Ogata Y."/>
            <person name="Shindo C."/>
            <person name="Suda W."/>
        </authorList>
    </citation>
    <scope>NUCLEOTIDE SEQUENCE</scope>
    <source>
        <strain evidence="5">KACHI17</strain>
    </source>
</reference>
<dbReference type="AlphaFoldDB" id="A0AAT9GL25"/>
<comment type="similarity">
    <text evidence="1">Belongs to the carbohydrate kinase PfkB family.</text>
</comment>
<proteinExistence type="inferred from homology"/>
<dbReference type="SUPFAM" id="SSF53613">
    <property type="entry name" value="Ribokinase-like"/>
    <property type="match status" value="1"/>
</dbReference>
<dbReference type="PANTHER" id="PTHR43085:SF57">
    <property type="entry name" value="CARBOHYDRATE KINASE PFKB DOMAIN-CONTAINING PROTEIN"/>
    <property type="match status" value="1"/>
</dbReference>
<keyword evidence="2" id="KW-0808">Transferase</keyword>
<accession>A0AAT9GL25</accession>
<dbReference type="Pfam" id="PF00294">
    <property type="entry name" value="PfkB"/>
    <property type="match status" value="1"/>
</dbReference>
<name>A0AAT9GL25_9BACT</name>
<evidence type="ECO:0000259" key="4">
    <source>
        <dbReference type="Pfam" id="PF00294"/>
    </source>
</evidence>
<evidence type="ECO:0000313" key="5">
    <source>
        <dbReference type="EMBL" id="BFG71207.1"/>
    </source>
</evidence>
<evidence type="ECO:0000256" key="2">
    <source>
        <dbReference type="ARBA" id="ARBA00022679"/>
    </source>
</evidence>
<gene>
    <name evidence="5" type="ORF">KACHI17_20880</name>
</gene>
<dbReference type="RefSeq" id="WP_353548845.1">
    <property type="nucleotide sequence ID" value="NZ_AP029612.1"/>
</dbReference>
<feature type="domain" description="Carbohydrate kinase PfkB" evidence="4">
    <location>
        <begin position="17"/>
        <end position="279"/>
    </location>
</feature>
<dbReference type="Gene3D" id="3.40.1190.20">
    <property type="match status" value="1"/>
</dbReference>
<protein>
    <submittedName>
        <fullName evidence="5">PfkB family carbohydrate kinase</fullName>
    </submittedName>
</protein>
<keyword evidence="3 5" id="KW-0418">Kinase</keyword>
<dbReference type="InterPro" id="IPR011611">
    <property type="entry name" value="PfkB_dom"/>
</dbReference>
<dbReference type="GO" id="GO:0016301">
    <property type="term" value="F:kinase activity"/>
    <property type="evidence" value="ECO:0007669"/>
    <property type="project" value="UniProtKB-KW"/>
</dbReference>
<sequence>MYDICCIGHLTHDKIVTPHHTVHMAGGTSFYFSHAIKKMPVRYHLVTSLAKTDIAFAEDLIQAGIDTTVLSSEHTVYFENIYPDQSDHREQKVLFTADPFQFADIAALQSSIFHLGPLLAEDMSAELIQALAAKSRVSLDVQGYLRKVIDQEVVATSWSQAKQVLPYISILKANETEAEKLTGLSDHYGAAKYLADTGVKEVIITLGSKGSLIYAEGNFYEVPAIQPSAVVDATGCGDTYMAGYLYKRFQKASYYEAGIFGAAMASVKIAASGPFNGTETAITDLLNS</sequence>
<dbReference type="InterPro" id="IPR029056">
    <property type="entry name" value="Ribokinase-like"/>
</dbReference>
<dbReference type="InterPro" id="IPR050306">
    <property type="entry name" value="PfkB_Carbo_kinase"/>
</dbReference>